<evidence type="ECO:0000313" key="3">
    <source>
        <dbReference type="RefSeq" id="XP_005728325.1"/>
    </source>
</evidence>
<dbReference type="RefSeq" id="XP_005728325.1">
    <property type="nucleotide sequence ID" value="XM_005728268.1"/>
</dbReference>
<protein>
    <submittedName>
        <fullName evidence="3">Uncharacterized protein LOC102201885</fullName>
    </submittedName>
</protein>
<reference evidence="3" key="1">
    <citation type="submission" date="2025-08" db="UniProtKB">
        <authorList>
            <consortium name="RefSeq"/>
        </authorList>
    </citation>
    <scope>IDENTIFICATION</scope>
</reference>
<organism evidence="2 3">
    <name type="scientific">Pundamilia nyererei</name>
    <dbReference type="NCBI Taxonomy" id="303518"/>
    <lineage>
        <taxon>Eukaryota</taxon>
        <taxon>Metazoa</taxon>
        <taxon>Chordata</taxon>
        <taxon>Craniata</taxon>
        <taxon>Vertebrata</taxon>
        <taxon>Euteleostomi</taxon>
        <taxon>Actinopterygii</taxon>
        <taxon>Neopterygii</taxon>
        <taxon>Teleostei</taxon>
        <taxon>Neoteleostei</taxon>
        <taxon>Acanthomorphata</taxon>
        <taxon>Ovalentaria</taxon>
        <taxon>Cichlomorphae</taxon>
        <taxon>Cichliformes</taxon>
        <taxon>Cichlidae</taxon>
        <taxon>African cichlids</taxon>
        <taxon>Pseudocrenilabrinae</taxon>
        <taxon>Haplochromini</taxon>
        <taxon>Pundamilia</taxon>
    </lineage>
</organism>
<gene>
    <name evidence="3" type="primary">LOC102201885</name>
</gene>
<keyword evidence="2" id="KW-1185">Reference proteome</keyword>
<keyword evidence="1" id="KW-0175">Coiled coil</keyword>
<accession>A0A9Y3QZ22</accession>
<dbReference type="Proteomes" id="UP000695023">
    <property type="component" value="Unplaced"/>
</dbReference>
<feature type="coiled-coil region" evidence="1">
    <location>
        <begin position="188"/>
        <end position="235"/>
    </location>
</feature>
<evidence type="ECO:0000256" key="1">
    <source>
        <dbReference type="SAM" id="Coils"/>
    </source>
</evidence>
<sequence length="251" mass="28489">MFRLCCCCFSGDNSNNNERRPLLDSRRSEVNSAESARLSRSSADSDAQTVRRIGRLVMRRVCVPELDQRFLEMAETFNKQQEGYEAMVQHIRNLQQSCDCSHDDTLAFVQCLGKIREEQEPTYQVSLKMKGYDFFLSAVPVWSEGAGEGKPLPPRLQRAQNELKGASDSTRMTISKGTTLQELIGWLLRSHDKMAEQVKKAAETYQEQGRLSENLEENMREVRRAKELSQGYRQQATAVLTEAAQISGAQL</sequence>
<evidence type="ECO:0000313" key="2">
    <source>
        <dbReference type="Proteomes" id="UP000695023"/>
    </source>
</evidence>
<proteinExistence type="predicted"/>
<dbReference type="GeneID" id="102201885"/>
<name>A0A9Y3QZ22_9CICH</name>
<dbReference type="AlphaFoldDB" id="A0A9Y3QZ22"/>